<organism evidence="1">
    <name type="scientific">marine sediment metagenome</name>
    <dbReference type="NCBI Taxonomy" id="412755"/>
    <lineage>
        <taxon>unclassified sequences</taxon>
        <taxon>metagenomes</taxon>
        <taxon>ecological metagenomes</taxon>
    </lineage>
</organism>
<dbReference type="AlphaFoldDB" id="X1BZS2"/>
<proteinExistence type="predicted"/>
<reference evidence="1" key="1">
    <citation type="journal article" date="2014" name="Front. Microbiol.">
        <title>High frequency of phylogenetically diverse reductive dehalogenase-homologous genes in deep subseafloor sedimentary metagenomes.</title>
        <authorList>
            <person name="Kawai M."/>
            <person name="Futagami T."/>
            <person name="Toyoda A."/>
            <person name="Takaki Y."/>
            <person name="Nishi S."/>
            <person name="Hori S."/>
            <person name="Arai W."/>
            <person name="Tsubouchi T."/>
            <person name="Morono Y."/>
            <person name="Uchiyama I."/>
            <person name="Ito T."/>
            <person name="Fujiyama A."/>
            <person name="Inagaki F."/>
            <person name="Takami H."/>
        </authorList>
    </citation>
    <scope>NUCLEOTIDE SEQUENCE</scope>
    <source>
        <strain evidence="1">Expedition CK06-06</strain>
    </source>
</reference>
<gene>
    <name evidence="1" type="ORF">S01H4_31088</name>
</gene>
<protein>
    <submittedName>
        <fullName evidence="1">Uncharacterized protein</fullName>
    </submittedName>
</protein>
<accession>X1BZS2</accession>
<feature type="non-terminal residue" evidence="1">
    <location>
        <position position="305"/>
    </location>
</feature>
<sequence length="305" mass="32821">TPTNFDIKRQTTRGGANIQAMEVNDAIIFIDFVARKVREHTFNEQRQKFISPDLTALAENIASGGITSAAVQKNPDSIIWFTIANSPYLLSMTYEREQNVVAWAEHPLGGDGIAESVCVSPSTSEDRITLTVKRTINDSVVRFIEEMQPRDFGSTTDATDAFFVDSGLKFENNGSNTSLTLAHLVGETVVVLGDGKEQSTVVVGAAGATTIESPADTVVIGLSSTYQASPMRMDITTQRGSTHGSIVKIAEMVVSLFATANAQYGDGVTTKELDAEWNTPALFEGDKKVHFGGGFDTDQNLIISG</sequence>
<comment type="caution">
    <text evidence="1">The sequence shown here is derived from an EMBL/GenBank/DDBJ whole genome shotgun (WGS) entry which is preliminary data.</text>
</comment>
<dbReference type="EMBL" id="BART01016111">
    <property type="protein sequence ID" value="GAG77641.1"/>
    <property type="molecule type" value="Genomic_DNA"/>
</dbReference>
<feature type="non-terminal residue" evidence="1">
    <location>
        <position position="1"/>
    </location>
</feature>
<name>X1BZS2_9ZZZZ</name>
<evidence type="ECO:0000313" key="1">
    <source>
        <dbReference type="EMBL" id="GAG77641.1"/>
    </source>
</evidence>